<feature type="compositionally biased region" description="Basic and acidic residues" evidence="1">
    <location>
        <begin position="1432"/>
        <end position="1460"/>
    </location>
</feature>
<feature type="compositionally biased region" description="Basic and acidic residues" evidence="1">
    <location>
        <begin position="405"/>
        <end position="418"/>
    </location>
</feature>
<evidence type="ECO:0000256" key="3">
    <source>
        <dbReference type="SAM" id="SignalP"/>
    </source>
</evidence>
<evidence type="ECO:0000313" key="5">
    <source>
        <dbReference type="EMBL" id="CAG9822364.1"/>
    </source>
</evidence>
<feature type="compositionally biased region" description="Basic residues" evidence="1">
    <location>
        <begin position="300"/>
        <end position="309"/>
    </location>
</feature>
<feature type="compositionally biased region" description="Polar residues" evidence="1">
    <location>
        <begin position="274"/>
        <end position="291"/>
    </location>
</feature>
<feature type="region of interest" description="Disordered" evidence="1">
    <location>
        <begin position="266"/>
        <end position="318"/>
    </location>
</feature>
<feature type="region of interest" description="Disordered" evidence="1">
    <location>
        <begin position="1421"/>
        <end position="1587"/>
    </location>
</feature>
<name>A0A9N9SGW3_PHACE</name>
<feature type="domain" description="PDZ" evidence="4">
    <location>
        <begin position="150"/>
        <end position="215"/>
    </location>
</feature>
<feature type="region of interest" description="Disordered" evidence="1">
    <location>
        <begin position="1100"/>
        <end position="1119"/>
    </location>
</feature>
<dbReference type="CDD" id="cd00136">
    <property type="entry name" value="PDZ_canonical"/>
    <property type="match status" value="1"/>
</dbReference>
<protein>
    <recommendedName>
        <fullName evidence="4">PDZ domain-containing protein</fullName>
    </recommendedName>
</protein>
<feature type="transmembrane region" description="Helical" evidence="2">
    <location>
        <begin position="42"/>
        <end position="63"/>
    </location>
</feature>
<feature type="region of interest" description="Disordered" evidence="1">
    <location>
        <begin position="384"/>
        <end position="435"/>
    </location>
</feature>
<organism evidence="5 6">
    <name type="scientific">Phaedon cochleariae</name>
    <name type="common">Mustard beetle</name>
    <dbReference type="NCBI Taxonomy" id="80249"/>
    <lineage>
        <taxon>Eukaryota</taxon>
        <taxon>Metazoa</taxon>
        <taxon>Ecdysozoa</taxon>
        <taxon>Arthropoda</taxon>
        <taxon>Hexapoda</taxon>
        <taxon>Insecta</taxon>
        <taxon>Pterygota</taxon>
        <taxon>Neoptera</taxon>
        <taxon>Endopterygota</taxon>
        <taxon>Coleoptera</taxon>
        <taxon>Polyphaga</taxon>
        <taxon>Cucujiformia</taxon>
        <taxon>Chrysomeloidea</taxon>
        <taxon>Chrysomelidae</taxon>
        <taxon>Chrysomelinae</taxon>
        <taxon>Chrysomelini</taxon>
        <taxon>Phaedon</taxon>
    </lineage>
</organism>
<dbReference type="Pfam" id="PF00595">
    <property type="entry name" value="PDZ"/>
    <property type="match status" value="1"/>
</dbReference>
<dbReference type="Proteomes" id="UP001153737">
    <property type="component" value="Chromosome 5"/>
</dbReference>
<evidence type="ECO:0000259" key="4">
    <source>
        <dbReference type="PROSITE" id="PS50106"/>
    </source>
</evidence>
<feature type="compositionally biased region" description="Polar residues" evidence="1">
    <location>
        <begin position="1171"/>
        <end position="1186"/>
    </location>
</feature>
<reference evidence="5" key="2">
    <citation type="submission" date="2022-10" db="EMBL/GenBank/DDBJ databases">
        <authorList>
            <consortium name="ENA_rothamsted_submissions"/>
            <consortium name="culmorum"/>
            <person name="King R."/>
        </authorList>
    </citation>
    <scope>NUCLEOTIDE SEQUENCE</scope>
</reference>
<feature type="compositionally biased region" description="Basic and acidic residues" evidence="1">
    <location>
        <begin position="1385"/>
        <end position="1397"/>
    </location>
</feature>
<dbReference type="EMBL" id="OU896711">
    <property type="protein sequence ID" value="CAG9822364.1"/>
    <property type="molecule type" value="Genomic_DNA"/>
</dbReference>
<reference evidence="5" key="1">
    <citation type="submission" date="2022-01" db="EMBL/GenBank/DDBJ databases">
        <authorList>
            <person name="King R."/>
        </authorList>
    </citation>
    <scope>NUCLEOTIDE SEQUENCE</scope>
</reference>
<accession>A0A9N9SGW3</accession>
<evidence type="ECO:0000256" key="1">
    <source>
        <dbReference type="SAM" id="MobiDB-lite"/>
    </source>
</evidence>
<sequence length="1587" mass="175510">MARPRLFDATPIILLLCSVDWTRAQADAATTSDGCYGGGSVAAAVVVTCLLTALVLGVCAVWWRRYRAKQVPDHLILETDPEKGKGVYAFDNPGFKDASYLAAAKQHLDADKSDLTKSKWQWTPLSAFAVKSERRRALDDSAIEGNAVKVISLKSHDFTGLGFNICGNMKEGIFVKDVLQRGPASESGKLNSGDRIHSVTINFEHIVYEDALTILGYASPYEVTIEATSGKSALNSPDQGGQPSHPVYRSSSWSDLYRVGKSSKRKLFGDDVNEPNSTHSSMQKSRSNMTTLERKESKSPKPKQPRTKKPSALNFSPDKIQTQLEQKIVSDSQSDPELIHKIENKHQKFGVRVLPMEIQQKSPKILEQNENNINIEKNQLNAPILSIDEVDDPKKPPPVRRREKKQSGETPEKADNFDRNSLNGSGIKRTKEGIPLELPAHMLNAASAALRNREDDSKNKRKGRAPAVPEETRNTPTPSKEYNSDSDAEENHSSVNTIELNATEITIHQIEDEQLQNRKTLSAGDLSQIRRQNSPIGTLERAQSLDIPDSEEVLHKEPRLSLILDGLSTFERNRLKKSSEWGQLEDAILKSKEEDPDEEFDAVINKVNELRRESRMEEPKIKNQIWPSFDGHLNGSMAQRAEKPVSDDGFVRRERAVAEKTVTKPLPPPVRKTVNNRIDEPFEAARSNTKAVASLEAVNTDQVKLPRTGYSGQLPEFSRVEDETAPNNLDTVDFGPHRSVQDNAAGGDNYFAENAPTDKETDNIVPNKSSLEQTVAELETASKVPETINLVPHRNEQTNPIESHDFIKSNIPESQAVGILTASKDPDTIDAVPYKNYQEMTIKNNDFVRSYTSIEFPAAKSRTALNETETVNIVPHSFQVKKSAEHKTAAKDSESVDVLPNSIENYFTSESQVVGNETALNNSGTVNLVPHLTPLEFPANENKIASKETETVKIVPHGSSYGNTIAGYETASKDSETINVVSHRNNQETAMKYNDSITAPESQVVGISTVSEVFEPINEVQYRNGREESKEFSTAENNTSNETKIVNIVPHRINQERTAVTNDVAKFSTSLEVSLDDDESASNGLDSVHVVPQESRQMKPFAMSNTPDSPSVEVEKTPSDVENWNAKSYTSIEFPLSEDTKASNNTAGFGIHRENSPVKDKTASNDHEASYGSTPIESVRTKSYTSFEIPMNEDRKPSNRLETVAVIPDRTNRRQRQPEDVEPNQREPAKPGEVLSKIPLLNSMVANQKRESRAGNVSDETKTAATLNTAGLTHNFLYTEQLNSYSYGITNVPDDVKVSYLVPDDVKSLTNVNVTKISNGDNELHSLELSVNENSDLYSTAVESTLRLGSADAERSYVTEIRVTPNGSGESGAVPTGRGFAVADGKVEGEKEEKSGEAAEENELEKIKEIAERQLKKLPEMRFTTSSYEPSRIPEKRHSNIEHLRSNFEKPKLQRQESKSRIPIATTHKTPPTSPERRDSRHLDAEQDEAILELMAASVSSTPAKYQFQPRQPPAKNVTVTSIRSPAPSKLPSGLPTLGGGRSPPRKTEGSSGGSRGPSDGPESPFKRWVFDASNVTNVTVTDDRRE</sequence>
<dbReference type="InterPro" id="IPR001478">
    <property type="entry name" value="PDZ"/>
</dbReference>
<gene>
    <name evidence="5" type="ORF">PHAECO_LOCUS9773</name>
</gene>
<keyword evidence="2" id="KW-0472">Membrane</keyword>
<dbReference type="OrthoDB" id="447516at2759"/>
<dbReference type="Gene3D" id="2.30.42.10">
    <property type="match status" value="1"/>
</dbReference>
<proteinExistence type="predicted"/>
<dbReference type="SUPFAM" id="SSF50156">
    <property type="entry name" value="PDZ domain-like"/>
    <property type="match status" value="1"/>
</dbReference>
<dbReference type="SMART" id="SM00228">
    <property type="entry name" value="PDZ"/>
    <property type="match status" value="1"/>
</dbReference>
<feature type="chain" id="PRO_5040263667" description="PDZ domain-containing protein" evidence="3">
    <location>
        <begin position="25"/>
        <end position="1587"/>
    </location>
</feature>
<dbReference type="InterPro" id="IPR036034">
    <property type="entry name" value="PDZ_sf"/>
</dbReference>
<feature type="compositionally biased region" description="Basic and acidic residues" evidence="1">
    <location>
        <begin position="1151"/>
        <end position="1169"/>
    </location>
</feature>
<keyword evidence="2" id="KW-0812">Transmembrane</keyword>
<evidence type="ECO:0000313" key="6">
    <source>
        <dbReference type="Proteomes" id="UP001153737"/>
    </source>
</evidence>
<keyword evidence="6" id="KW-1185">Reference proteome</keyword>
<keyword evidence="2" id="KW-1133">Transmembrane helix</keyword>
<feature type="compositionally biased region" description="Basic and acidic residues" evidence="1">
    <location>
        <begin position="1210"/>
        <end position="1230"/>
    </location>
</feature>
<feature type="compositionally biased region" description="Basic and acidic residues" evidence="1">
    <location>
        <begin position="1475"/>
        <end position="1485"/>
    </location>
</feature>
<feature type="signal peptide" evidence="3">
    <location>
        <begin position="1"/>
        <end position="24"/>
    </location>
</feature>
<dbReference type="PROSITE" id="PS50106">
    <property type="entry name" value="PDZ"/>
    <property type="match status" value="1"/>
</dbReference>
<feature type="region of interest" description="Disordered" evidence="1">
    <location>
        <begin position="450"/>
        <end position="492"/>
    </location>
</feature>
<keyword evidence="3" id="KW-0732">Signal</keyword>
<feature type="region of interest" description="Disordered" evidence="1">
    <location>
        <begin position="1363"/>
        <end position="1405"/>
    </location>
</feature>
<evidence type="ECO:0000256" key="2">
    <source>
        <dbReference type="SAM" id="Phobius"/>
    </source>
</evidence>
<feature type="region of interest" description="Disordered" evidence="1">
    <location>
        <begin position="1145"/>
        <end position="1233"/>
    </location>
</feature>